<protein>
    <recommendedName>
        <fullName evidence="5">Secreted protein</fullName>
    </recommendedName>
</protein>
<feature type="compositionally biased region" description="Low complexity" evidence="1">
    <location>
        <begin position="58"/>
        <end position="70"/>
    </location>
</feature>
<evidence type="ECO:0000313" key="3">
    <source>
        <dbReference type="EMBL" id="MDT0267874.1"/>
    </source>
</evidence>
<feature type="region of interest" description="Disordered" evidence="1">
    <location>
        <begin position="58"/>
        <end position="98"/>
    </location>
</feature>
<dbReference type="RefSeq" id="WP_311667954.1">
    <property type="nucleotide sequence ID" value="NZ_JAVREO010000009.1"/>
</dbReference>
<keyword evidence="4" id="KW-1185">Reference proteome</keyword>
<dbReference type="EMBL" id="JAVREO010000009">
    <property type="protein sequence ID" value="MDT0267874.1"/>
    <property type="molecule type" value="Genomic_DNA"/>
</dbReference>
<dbReference type="Proteomes" id="UP001183410">
    <property type="component" value="Unassembled WGS sequence"/>
</dbReference>
<gene>
    <name evidence="3" type="ORF">RM844_16460</name>
</gene>
<evidence type="ECO:0008006" key="5">
    <source>
        <dbReference type="Google" id="ProtNLM"/>
    </source>
</evidence>
<evidence type="ECO:0000256" key="1">
    <source>
        <dbReference type="SAM" id="MobiDB-lite"/>
    </source>
</evidence>
<comment type="caution">
    <text evidence="3">The sequence shown here is derived from an EMBL/GenBank/DDBJ whole genome shotgun (WGS) entry which is preliminary data.</text>
</comment>
<feature type="transmembrane region" description="Helical" evidence="2">
    <location>
        <begin position="33"/>
        <end position="51"/>
    </location>
</feature>
<organism evidence="3 4">
    <name type="scientific">Streptomyces chisholmiae</name>
    <dbReference type="NCBI Taxonomy" id="3075540"/>
    <lineage>
        <taxon>Bacteria</taxon>
        <taxon>Bacillati</taxon>
        <taxon>Actinomycetota</taxon>
        <taxon>Actinomycetes</taxon>
        <taxon>Kitasatosporales</taxon>
        <taxon>Streptomycetaceae</taxon>
        <taxon>Streptomyces</taxon>
    </lineage>
</organism>
<name>A0ABU2JTP5_9ACTN</name>
<proteinExistence type="predicted"/>
<feature type="compositionally biased region" description="Basic and acidic residues" evidence="1">
    <location>
        <begin position="87"/>
        <end position="98"/>
    </location>
</feature>
<evidence type="ECO:0000256" key="2">
    <source>
        <dbReference type="SAM" id="Phobius"/>
    </source>
</evidence>
<feature type="transmembrane region" description="Helical" evidence="2">
    <location>
        <begin position="9"/>
        <end position="27"/>
    </location>
</feature>
<accession>A0ABU2JTP5</accession>
<evidence type="ECO:0000313" key="4">
    <source>
        <dbReference type="Proteomes" id="UP001183410"/>
    </source>
</evidence>
<keyword evidence="2" id="KW-0812">Transmembrane</keyword>
<keyword evidence="2" id="KW-0472">Membrane</keyword>
<sequence length="98" mass="9838">MPHPTAAQLVYGSVTVVSLTLLALFVAPELPGPAALLVAAGALAAGTAVALRFGAGRRAGRPDAAPAAPAEPDDRPAGTAPATPRRTPADRRRVQVRA</sequence>
<reference evidence="4" key="1">
    <citation type="submission" date="2023-07" db="EMBL/GenBank/DDBJ databases">
        <title>30 novel species of actinomycetes from the DSMZ collection.</title>
        <authorList>
            <person name="Nouioui I."/>
        </authorList>
    </citation>
    <scope>NUCLEOTIDE SEQUENCE [LARGE SCALE GENOMIC DNA]</scope>
    <source>
        <strain evidence="4">DSM 44915</strain>
    </source>
</reference>
<feature type="compositionally biased region" description="Low complexity" evidence="1">
    <location>
        <begin position="77"/>
        <end position="86"/>
    </location>
</feature>
<keyword evidence="2" id="KW-1133">Transmembrane helix</keyword>